<comment type="similarity">
    <text evidence="2">Belongs to the MELT/VEPH family.</text>
</comment>
<dbReference type="InterPro" id="IPR011993">
    <property type="entry name" value="PH-like_dom_sf"/>
</dbReference>
<dbReference type="Pfam" id="PF00169">
    <property type="entry name" value="PH"/>
    <property type="match status" value="1"/>
</dbReference>
<dbReference type="CDD" id="cd01264">
    <property type="entry name" value="PH_MELT_VEPH1"/>
    <property type="match status" value="1"/>
</dbReference>
<dbReference type="SMART" id="SM00233">
    <property type="entry name" value="PH"/>
    <property type="match status" value="1"/>
</dbReference>
<dbReference type="InterPro" id="IPR039888">
    <property type="entry name" value="Melted-like"/>
</dbReference>
<proteinExistence type="inferred from homology"/>
<organism evidence="7 8">
    <name type="scientific">Cloeon dipterum</name>
    <dbReference type="NCBI Taxonomy" id="197152"/>
    <lineage>
        <taxon>Eukaryota</taxon>
        <taxon>Metazoa</taxon>
        <taxon>Ecdysozoa</taxon>
        <taxon>Arthropoda</taxon>
        <taxon>Hexapoda</taxon>
        <taxon>Insecta</taxon>
        <taxon>Pterygota</taxon>
        <taxon>Palaeoptera</taxon>
        <taxon>Ephemeroptera</taxon>
        <taxon>Pisciforma</taxon>
        <taxon>Baetidae</taxon>
        <taxon>Cloeon</taxon>
    </lineage>
</organism>
<evidence type="ECO:0000313" key="8">
    <source>
        <dbReference type="Proteomes" id="UP000494165"/>
    </source>
</evidence>
<dbReference type="PANTHER" id="PTHR21630:SF10">
    <property type="entry name" value="VENTRICULAR ZONE-EXPRESSED PH DOMAIN-CONTAINING PROTEIN HOMOLOG 1"/>
    <property type="match status" value="1"/>
</dbReference>
<evidence type="ECO:0000256" key="3">
    <source>
        <dbReference type="ARBA" id="ARBA00022475"/>
    </source>
</evidence>
<comment type="subcellular location">
    <subcellularLocation>
        <location evidence="1">Cell membrane</location>
        <topology evidence="1">Peripheral membrane protein</topology>
        <orientation evidence="1">Cytoplasmic side</orientation>
    </subcellularLocation>
</comment>
<dbReference type="Proteomes" id="UP000494165">
    <property type="component" value="Unassembled WGS sequence"/>
</dbReference>
<accession>A0A8S1CK94</accession>
<comment type="caution">
    <text evidence="7">The sequence shown here is derived from an EMBL/GenBank/DDBJ whole genome shotgun (WGS) entry which is preliminary data.</text>
</comment>
<feature type="domain" description="PH" evidence="6">
    <location>
        <begin position="931"/>
        <end position="1028"/>
    </location>
</feature>
<dbReference type="PROSITE" id="PS50003">
    <property type="entry name" value="PH_DOMAIN"/>
    <property type="match status" value="1"/>
</dbReference>
<dbReference type="GO" id="GO:0010314">
    <property type="term" value="F:phosphatidylinositol-5-phosphate binding"/>
    <property type="evidence" value="ECO:0007669"/>
    <property type="project" value="TreeGrafter"/>
</dbReference>
<name>A0A8S1CK94_9INSE</name>
<evidence type="ECO:0000313" key="7">
    <source>
        <dbReference type="EMBL" id="CAB3371892.1"/>
    </source>
</evidence>
<evidence type="ECO:0000256" key="2">
    <source>
        <dbReference type="ARBA" id="ARBA00010187"/>
    </source>
</evidence>
<dbReference type="EMBL" id="CADEPI010000066">
    <property type="protein sequence ID" value="CAB3371892.1"/>
    <property type="molecule type" value="Genomic_DNA"/>
</dbReference>
<dbReference type="GO" id="GO:0009966">
    <property type="term" value="P:regulation of signal transduction"/>
    <property type="evidence" value="ECO:0007669"/>
    <property type="project" value="TreeGrafter"/>
</dbReference>
<protein>
    <recommendedName>
        <fullName evidence="6">PH domain-containing protein</fullName>
    </recommendedName>
</protein>
<feature type="compositionally biased region" description="Low complexity" evidence="5">
    <location>
        <begin position="422"/>
        <end position="438"/>
    </location>
</feature>
<keyword evidence="3" id="KW-1003">Cell membrane</keyword>
<evidence type="ECO:0000256" key="1">
    <source>
        <dbReference type="ARBA" id="ARBA00004413"/>
    </source>
</evidence>
<dbReference type="SUPFAM" id="SSF50729">
    <property type="entry name" value="PH domain-like"/>
    <property type="match status" value="1"/>
</dbReference>
<sequence length="1053" mass="115948">MYTLNSENHWVMAQLYHQIPPLDIIYGRKPVELVPWAALQKVAARFALRGRKIRSRMHELFTQVLGKKDLSKAGDLFSVLDHAIVNDLTEVIQTINRISTMPDYLNNNNDQSVVEICITRVTSAIRDTGSIEQHAEALVKLLESCLSQNLKPSIKDEDPPHAKISSDIIACLFLNYSKKEVMKRALPVAVKFLHKGNQELSRNMSSYLSLAAIENADLLALHIQPIIDSIISGNYPLARVLPQIYEVNKEPINEHVMALAALLPRCENPDKLALLSLFGLIAKDKPSLLEPCLSQLCEYLGPASTASATMQVFLAMAATRPQLLVDHLQRIKDAAQSHPNTLGLAAQVISSVGKLSKDRAQDALEFVLKSLRHADRGSQGTLLREATLLCTSYPVLINDRMLAEVKHRSDQQNSENQSKVASSQSNTPTTNTISNTGSVTNSSGVTIIKVENGKHAPAEKEPVPNTTTTTTTAFIPNRAAFTGRPRLGDSRSTGRLTSALHTNRSMTKLNGGHGSRMGLHRSVTRLSSSQHINLTPVPQIQHSVLPPPLVNKSVTAIHPHPPLSMPRFISNSRISSGGVTVTTTSGTVSPTKSISGSITALREDPYISISTPYSASYNIQPTSPAFIQNGRETVCLYPVITSSGAVQLTQSGTRLHSPFQLSQPAVALTKSHSGTTSLLHQSCASVISTAGLHPGVSSLLPDTKISFPPSLSQMAITSLQTAAPAPAPTRRTNTSVTVIGQGMSGLATAQRISVFEPYPFRDTIQHFCEKHLDKIKSYMDKVCVKIPPPAKCTIEERKAKKFAKLHFACQGQGEHCLYSRGFFTMRTRNARIWIHLMFLALQAKSQSALSSRENSLTSLKNCWDILKCEAKTFLTLVTSAFPCSKDQDMLLHELRNSGYFDVFEYNVTRQIWGCFLCNHPERASGFLQTTQPVIEGQLKEKKGRWKIFKRWRTRYFTLSGAHLSYRGPDDKDAIPIEVNQIRSVKVSRGARNIPKAFEIFTGDRSLILKPKDGKNAEEWVQCLSIAVAHSHSREVPTKSYSLPARGIGFRTAV</sequence>
<feature type="region of interest" description="Disordered" evidence="5">
    <location>
        <begin position="406"/>
        <end position="440"/>
    </location>
</feature>
<keyword evidence="8" id="KW-1185">Reference proteome</keyword>
<dbReference type="FunFam" id="2.30.29.30:FF:000138">
    <property type="entry name" value="Ventricular zone-expressed PH domain-containing protein-like 1"/>
    <property type="match status" value="1"/>
</dbReference>
<dbReference type="Gene3D" id="2.30.29.30">
    <property type="entry name" value="Pleckstrin-homology domain (PH domain)/Phosphotyrosine-binding domain (PTB)"/>
    <property type="match status" value="1"/>
</dbReference>
<dbReference type="GO" id="GO:0005886">
    <property type="term" value="C:plasma membrane"/>
    <property type="evidence" value="ECO:0007669"/>
    <property type="project" value="UniProtKB-SubCell"/>
</dbReference>
<dbReference type="SUPFAM" id="SSF48371">
    <property type="entry name" value="ARM repeat"/>
    <property type="match status" value="1"/>
</dbReference>
<dbReference type="InterPro" id="IPR001849">
    <property type="entry name" value="PH_domain"/>
</dbReference>
<dbReference type="AlphaFoldDB" id="A0A8S1CK94"/>
<keyword evidence="4" id="KW-0472">Membrane</keyword>
<evidence type="ECO:0000256" key="4">
    <source>
        <dbReference type="ARBA" id="ARBA00023136"/>
    </source>
</evidence>
<reference evidence="7 8" key="1">
    <citation type="submission" date="2020-04" db="EMBL/GenBank/DDBJ databases">
        <authorList>
            <person name="Alioto T."/>
            <person name="Alioto T."/>
            <person name="Gomez Garrido J."/>
        </authorList>
    </citation>
    <scope>NUCLEOTIDE SEQUENCE [LARGE SCALE GENOMIC DNA]</scope>
</reference>
<evidence type="ECO:0000259" key="6">
    <source>
        <dbReference type="PROSITE" id="PS50003"/>
    </source>
</evidence>
<dbReference type="InterPro" id="IPR016024">
    <property type="entry name" value="ARM-type_fold"/>
</dbReference>
<feature type="compositionally biased region" description="Polar residues" evidence="5">
    <location>
        <begin position="411"/>
        <end position="421"/>
    </location>
</feature>
<dbReference type="PANTHER" id="PTHR21630">
    <property type="entry name" value="VEPH-A/MELTED"/>
    <property type="match status" value="1"/>
</dbReference>
<gene>
    <name evidence="7" type="ORF">CLODIP_2_CD00434</name>
</gene>
<evidence type="ECO:0000256" key="5">
    <source>
        <dbReference type="SAM" id="MobiDB-lite"/>
    </source>
</evidence>
<dbReference type="OrthoDB" id="5869902at2759"/>